<dbReference type="EMBL" id="JABFTP020000062">
    <property type="protein sequence ID" value="KAL3273784.1"/>
    <property type="molecule type" value="Genomic_DNA"/>
</dbReference>
<dbReference type="AlphaFoldDB" id="A0ABD2N664"/>
<accession>A0ABD2N664</accession>
<keyword evidence="2" id="KW-1185">Reference proteome</keyword>
<sequence>MKTLEDHPPIHNVAVDVVSECLQTDESLEIKEEHDDEMIITPDSVSDQELDNYLKNSPAKTDAQIVSFAIPNLRFCRKCLVMKTIPLYNQLHAVGVAQCIEANAVYVDEQSPIPCASHINQAAYARTSYTCDTVSHQIANI</sequence>
<proteinExistence type="predicted"/>
<evidence type="ECO:0000313" key="2">
    <source>
        <dbReference type="Proteomes" id="UP001516400"/>
    </source>
</evidence>
<organism evidence="1 2">
    <name type="scientific">Cryptolaemus montrouzieri</name>
    <dbReference type="NCBI Taxonomy" id="559131"/>
    <lineage>
        <taxon>Eukaryota</taxon>
        <taxon>Metazoa</taxon>
        <taxon>Ecdysozoa</taxon>
        <taxon>Arthropoda</taxon>
        <taxon>Hexapoda</taxon>
        <taxon>Insecta</taxon>
        <taxon>Pterygota</taxon>
        <taxon>Neoptera</taxon>
        <taxon>Endopterygota</taxon>
        <taxon>Coleoptera</taxon>
        <taxon>Polyphaga</taxon>
        <taxon>Cucujiformia</taxon>
        <taxon>Coccinelloidea</taxon>
        <taxon>Coccinellidae</taxon>
        <taxon>Scymninae</taxon>
        <taxon>Scymnini</taxon>
        <taxon>Cryptolaemus</taxon>
    </lineage>
</organism>
<dbReference type="Proteomes" id="UP001516400">
    <property type="component" value="Unassembled WGS sequence"/>
</dbReference>
<gene>
    <name evidence="1" type="ORF">HHI36_015211</name>
</gene>
<reference evidence="1 2" key="1">
    <citation type="journal article" date="2021" name="BMC Biol.">
        <title>Horizontally acquired antibacterial genes associated with adaptive radiation of ladybird beetles.</title>
        <authorList>
            <person name="Li H.S."/>
            <person name="Tang X.F."/>
            <person name="Huang Y.H."/>
            <person name="Xu Z.Y."/>
            <person name="Chen M.L."/>
            <person name="Du X.Y."/>
            <person name="Qiu B.Y."/>
            <person name="Chen P.T."/>
            <person name="Zhang W."/>
            <person name="Slipinski A."/>
            <person name="Escalona H.E."/>
            <person name="Waterhouse R.M."/>
            <person name="Zwick A."/>
            <person name="Pang H."/>
        </authorList>
    </citation>
    <scope>NUCLEOTIDE SEQUENCE [LARGE SCALE GENOMIC DNA]</scope>
    <source>
        <strain evidence="1">SYSU2018</strain>
    </source>
</reference>
<evidence type="ECO:0000313" key="1">
    <source>
        <dbReference type="EMBL" id="KAL3273784.1"/>
    </source>
</evidence>
<protein>
    <submittedName>
        <fullName evidence="1">Uncharacterized protein</fullName>
    </submittedName>
</protein>
<name>A0ABD2N664_9CUCU</name>
<comment type="caution">
    <text evidence="1">The sequence shown here is derived from an EMBL/GenBank/DDBJ whole genome shotgun (WGS) entry which is preliminary data.</text>
</comment>